<sequence length="302" mass="34251">MENTIAPRFPPEIECRIFEVAARSALPFVHERINLLLVSKRTQHWINPILYRALVYTSPSTRGRFISSRNNPPVPPSKFHFIRQLYVYLEEIGDTPEILHQPPLVGCPNLTILCVWSGGCASGMFGHIIEGCFPFLEHLSIDLHRVFMELYSGSNPPSDLVRRGFGSLTHLQLLFSFPTVEMCSFFLQLSNLTHLGFLGMADLPRSTITTILSSSLGPRLKVLISSRLQHETQYRRECMDVYEETGVDEIRLVFLAQSPSTYIADCMKEMRGTGIGLWEFAEDIIEERMCKKAAKNAGEVQI</sequence>
<dbReference type="Proteomes" id="UP000308600">
    <property type="component" value="Unassembled WGS sequence"/>
</dbReference>
<organism evidence="1 2">
    <name type="scientific">Pluteus cervinus</name>
    <dbReference type="NCBI Taxonomy" id="181527"/>
    <lineage>
        <taxon>Eukaryota</taxon>
        <taxon>Fungi</taxon>
        <taxon>Dikarya</taxon>
        <taxon>Basidiomycota</taxon>
        <taxon>Agaricomycotina</taxon>
        <taxon>Agaricomycetes</taxon>
        <taxon>Agaricomycetidae</taxon>
        <taxon>Agaricales</taxon>
        <taxon>Pluteineae</taxon>
        <taxon>Pluteaceae</taxon>
        <taxon>Pluteus</taxon>
    </lineage>
</organism>
<dbReference type="EMBL" id="ML208269">
    <property type="protein sequence ID" value="TFK74209.1"/>
    <property type="molecule type" value="Genomic_DNA"/>
</dbReference>
<accession>A0ACD3B930</accession>
<evidence type="ECO:0000313" key="2">
    <source>
        <dbReference type="Proteomes" id="UP000308600"/>
    </source>
</evidence>
<proteinExistence type="predicted"/>
<evidence type="ECO:0000313" key="1">
    <source>
        <dbReference type="EMBL" id="TFK74209.1"/>
    </source>
</evidence>
<protein>
    <submittedName>
        <fullName evidence="1">Uncharacterized protein</fullName>
    </submittedName>
</protein>
<reference evidence="1 2" key="1">
    <citation type="journal article" date="2019" name="Nat. Ecol. Evol.">
        <title>Megaphylogeny resolves global patterns of mushroom evolution.</title>
        <authorList>
            <person name="Varga T."/>
            <person name="Krizsan K."/>
            <person name="Foldi C."/>
            <person name="Dima B."/>
            <person name="Sanchez-Garcia M."/>
            <person name="Sanchez-Ramirez S."/>
            <person name="Szollosi G.J."/>
            <person name="Szarkandi J.G."/>
            <person name="Papp V."/>
            <person name="Albert L."/>
            <person name="Andreopoulos W."/>
            <person name="Angelini C."/>
            <person name="Antonin V."/>
            <person name="Barry K.W."/>
            <person name="Bougher N.L."/>
            <person name="Buchanan P."/>
            <person name="Buyck B."/>
            <person name="Bense V."/>
            <person name="Catcheside P."/>
            <person name="Chovatia M."/>
            <person name="Cooper J."/>
            <person name="Damon W."/>
            <person name="Desjardin D."/>
            <person name="Finy P."/>
            <person name="Geml J."/>
            <person name="Haridas S."/>
            <person name="Hughes K."/>
            <person name="Justo A."/>
            <person name="Karasinski D."/>
            <person name="Kautmanova I."/>
            <person name="Kiss B."/>
            <person name="Kocsube S."/>
            <person name="Kotiranta H."/>
            <person name="LaButti K.M."/>
            <person name="Lechner B.E."/>
            <person name="Liimatainen K."/>
            <person name="Lipzen A."/>
            <person name="Lukacs Z."/>
            <person name="Mihaltcheva S."/>
            <person name="Morgado L.N."/>
            <person name="Niskanen T."/>
            <person name="Noordeloos M.E."/>
            <person name="Ohm R.A."/>
            <person name="Ortiz-Santana B."/>
            <person name="Ovrebo C."/>
            <person name="Racz N."/>
            <person name="Riley R."/>
            <person name="Savchenko A."/>
            <person name="Shiryaev A."/>
            <person name="Soop K."/>
            <person name="Spirin V."/>
            <person name="Szebenyi C."/>
            <person name="Tomsovsky M."/>
            <person name="Tulloss R.E."/>
            <person name="Uehling J."/>
            <person name="Grigoriev I.V."/>
            <person name="Vagvolgyi C."/>
            <person name="Papp T."/>
            <person name="Martin F.M."/>
            <person name="Miettinen O."/>
            <person name="Hibbett D.S."/>
            <person name="Nagy L.G."/>
        </authorList>
    </citation>
    <scope>NUCLEOTIDE SEQUENCE [LARGE SCALE GENOMIC DNA]</scope>
    <source>
        <strain evidence="1 2">NL-1719</strain>
    </source>
</reference>
<gene>
    <name evidence="1" type="ORF">BDN72DRAFT_833517</name>
</gene>
<keyword evidence="2" id="KW-1185">Reference proteome</keyword>
<name>A0ACD3B930_9AGAR</name>